<evidence type="ECO:0000256" key="1">
    <source>
        <dbReference type="PROSITE-ProRule" id="PRU00024"/>
    </source>
</evidence>
<proteinExistence type="predicted"/>
<dbReference type="InterPro" id="IPR038446">
    <property type="entry name" value="CEBP_ZZ_sf"/>
</dbReference>
<gene>
    <name evidence="3" type="ORF">HK103_006159</name>
</gene>
<reference evidence="3" key="1">
    <citation type="submission" date="2020-05" db="EMBL/GenBank/DDBJ databases">
        <title>Phylogenomic resolution of chytrid fungi.</title>
        <authorList>
            <person name="Stajich J.E."/>
            <person name="Amses K."/>
            <person name="Simmons R."/>
            <person name="Seto K."/>
            <person name="Myers J."/>
            <person name="Bonds A."/>
            <person name="Quandt C.A."/>
            <person name="Barry K."/>
            <person name="Liu P."/>
            <person name="Grigoriev I."/>
            <person name="Longcore J.E."/>
            <person name="James T.Y."/>
        </authorList>
    </citation>
    <scope>NUCLEOTIDE SEQUENCE</scope>
    <source>
        <strain evidence="3">PLAUS21</strain>
    </source>
</reference>
<dbReference type="AlphaFoldDB" id="A0AAD5Y7B1"/>
<evidence type="ECO:0000313" key="4">
    <source>
        <dbReference type="Proteomes" id="UP001210925"/>
    </source>
</evidence>
<accession>A0AAD5Y7B1</accession>
<dbReference type="GO" id="GO:0008270">
    <property type="term" value="F:zinc ion binding"/>
    <property type="evidence" value="ECO:0007669"/>
    <property type="project" value="UniProtKB-KW"/>
</dbReference>
<keyword evidence="1" id="KW-0863">Zinc-finger</keyword>
<dbReference type="InterPro" id="IPR000315">
    <property type="entry name" value="Znf_B-box"/>
</dbReference>
<dbReference type="EMBL" id="JADGKB010000063">
    <property type="protein sequence ID" value="KAJ3255634.1"/>
    <property type="molecule type" value="Genomic_DNA"/>
</dbReference>
<sequence length="580" mass="66849">MVQKDKEQNNSRVNLDSIMNGQVQEIQVSNDEEMQETKTVQGYCVECTDQPAVVFCEQCTDDYCEVCFAGQHRKGTRTKHTVKRLKPVETEEKKSLKASIMRVFSSKKSSSGTSLNELNDTETAEDFLNQIPRGSATVSDFVERSKFIPLRLTYEERKYLRLLEAGLNVCEYTDKIDVIVYGSKSKRIVMQIKELCSILSGLVLAADYNAGQELFKDRDFETNAEFFQDIFELGRRHKIMNPEKMRSTYGKLVYLLQDSQIREVQEMLSFQCVKPIKTVFNTLEAKGGLDVLKDELIEIATMEIIDEGKKRNEVQAEIRKKEKAIEYLAKKYGRQGLDPEIIRQCLTNRDPCEKMIYYLKKYFDPKSYEKDFSLAIQAGREGARLSHGHEKQYQYVLQSLSLWREVLHEDDLLEESNYYRLRDTGQGLNRVQAAPRVSRMMHTILHRAQQKVGSWVGSSVIHLGDHNVPNALMFIDKYTQIYRILLPIVNTLQKIDTLNQPSLGRYVEDAFHSHETAKKAILCDFFRHAFDGSGADNFFDAGSCIDGRLTSAWNWCSQLEKKPYFPLFLLTGFMGFDGQF</sequence>
<dbReference type="Gene3D" id="4.10.640.40">
    <property type="entry name" value="Cytoplasmic polyadenylation element-binding protein, ZZ domain"/>
    <property type="match status" value="1"/>
</dbReference>
<dbReference type="Pfam" id="PF09418">
    <property type="entry name" value="DUF2009"/>
    <property type="match status" value="1"/>
</dbReference>
<organism evidence="3 4">
    <name type="scientific">Boothiomyces macroporosus</name>
    <dbReference type="NCBI Taxonomy" id="261099"/>
    <lineage>
        <taxon>Eukaryota</taxon>
        <taxon>Fungi</taxon>
        <taxon>Fungi incertae sedis</taxon>
        <taxon>Chytridiomycota</taxon>
        <taxon>Chytridiomycota incertae sedis</taxon>
        <taxon>Chytridiomycetes</taxon>
        <taxon>Rhizophydiales</taxon>
        <taxon>Terramycetaceae</taxon>
        <taxon>Boothiomyces</taxon>
    </lineage>
</organism>
<evidence type="ECO:0000259" key="2">
    <source>
        <dbReference type="PROSITE" id="PS50119"/>
    </source>
</evidence>
<comment type="caution">
    <text evidence="3">The sequence shown here is derived from an EMBL/GenBank/DDBJ whole genome shotgun (WGS) entry which is preliminary data.</text>
</comment>
<keyword evidence="1" id="KW-0479">Metal-binding</keyword>
<feature type="domain" description="B box-type" evidence="2">
    <location>
        <begin position="39"/>
        <end position="85"/>
    </location>
</feature>
<dbReference type="Proteomes" id="UP001210925">
    <property type="component" value="Unassembled WGS sequence"/>
</dbReference>
<dbReference type="PANTHER" id="PTHR31560:SF0">
    <property type="entry name" value="UPF0652 PROTEIN C22H10.08"/>
    <property type="match status" value="1"/>
</dbReference>
<evidence type="ECO:0000313" key="3">
    <source>
        <dbReference type="EMBL" id="KAJ3255634.1"/>
    </source>
</evidence>
<protein>
    <recommendedName>
        <fullName evidence="2">B box-type domain-containing protein</fullName>
    </recommendedName>
</protein>
<keyword evidence="4" id="KW-1185">Reference proteome</keyword>
<dbReference type="Pfam" id="PF22586">
    <property type="entry name" value="ANCHR-like_BBOX"/>
    <property type="match status" value="1"/>
</dbReference>
<dbReference type="PROSITE" id="PS50119">
    <property type="entry name" value="ZF_BBOX"/>
    <property type="match status" value="1"/>
</dbReference>
<name>A0AAD5Y7B1_9FUNG</name>
<dbReference type="InterPro" id="IPR057668">
    <property type="entry name" value="E2_Ub-conjug_enz_C"/>
</dbReference>
<dbReference type="CDD" id="cd20208">
    <property type="entry name" value="Bbox1_DUF2009"/>
    <property type="match status" value="1"/>
</dbReference>
<dbReference type="PANTHER" id="PTHR31560">
    <property type="entry name" value="UPF0652 PROTEIN C16A11.03C-RELATED"/>
    <property type="match status" value="1"/>
</dbReference>
<dbReference type="InterPro" id="IPR018553">
    <property type="entry name" value="E2_Ub-conjug_enz"/>
</dbReference>
<keyword evidence="1" id="KW-0862">Zinc</keyword>